<dbReference type="STRING" id="1641875.XM53_21355"/>
<dbReference type="InterPro" id="IPR036282">
    <property type="entry name" value="Glutathione-S-Trfase_C_sf"/>
</dbReference>
<gene>
    <name evidence="3" type="ORF">XM53_21355</name>
</gene>
<reference evidence="3 4" key="1">
    <citation type="submission" date="2015-04" db="EMBL/GenBank/DDBJ databases">
        <title>The draft genome sequence of Roseovarius sp.R12b.</title>
        <authorList>
            <person name="Li G."/>
            <person name="Lai Q."/>
            <person name="Shao Z."/>
            <person name="Yan P."/>
        </authorList>
    </citation>
    <scope>NUCLEOTIDE SEQUENCE [LARGE SCALE GENOMIC DNA]</scope>
    <source>
        <strain evidence="3 4">R12B</strain>
    </source>
</reference>
<dbReference type="InterPro" id="IPR010987">
    <property type="entry name" value="Glutathione-S-Trfase_C-like"/>
</dbReference>
<sequence length="195" mass="21655">MYEVIGSKASRAFRVLWLLEELGVDYDHTPAGPRSAEAVAANPSGKIPALRVEGRVVTESVAIMTYLADRHGGLTHAAGTLERARQDALTHQILDDVDCSLWMAARHTFVLPEDKRVPEIKETLKWEYEGSIARLSEALDGPFLMGDTMTLPDILLVHCLRWAEIAKFPGPGEALEAYRARLEKREAFQKVAEMG</sequence>
<dbReference type="PANTHER" id="PTHR44051:SF8">
    <property type="entry name" value="GLUTATHIONE S-TRANSFERASE GSTA"/>
    <property type="match status" value="1"/>
</dbReference>
<feature type="domain" description="GST N-terminal" evidence="1">
    <location>
        <begin position="1"/>
        <end position="75"/>
    </location>
</feature>
<dbReference type="EMBL" id="LAXJ01000034">
    <property type="protein sequence ID" value="KRS10382.1"/>
    <property type="molecule type" value="Genomic_DNA"/>
</dbReference>
<evidence type="ECO:0000313" key="3">
    <source>
        <dbReference type="EMBL" id="KRS10382.1"/>
    </source>
</evidence>
<evidence type="ECO:0000259" key="2">
    <source>
        <dbReference type="PROSITE" id="PS50405"/>
    </source>
</evidence>
<keyword evidence="3" id="KW-0808">Transferase</keyword>
<dbReference type="PROSITE" id="PS50405">
    <property type="entry name" value="GST_CTER"/>
    <property type="match status" value="1"/>
</dbReference>
<dbReference type="Pfam" id="PF13409">
    <property type="entry name" value="GST_N_2"/>
    <property type="match status" value="1"/>
</dbReference>
<accession>A0A0T5NP00</accession>
<evidence type="ECO:0000259" key="1">
    <source>
        <dbReference type="PROSITE" id="PS50404"/>
    </source>
</evidence>
<dbReference type="InterPro" id="IPR036249">
    <property type="entry name" value="Thioredoxin-like_sf"/>
</dbReference>
<dbReference type="GO" id="GO:0016740">
    <property type="term" value="F:transferase activity"/>
    <property type="evidence" value="ECO:0007669"/>
    <property type="project" value="UniProtKB-KW"/>
</dbReference>
<dbReference type="PATRIC" id="fig|1641875.4.peg.3348"/>
<dbReference type="PROSITE" id="PS50404">
    <property type="entry name" value="GST_NTER"/>
    <property type="match status" value="1"/>
</dbReference>
<dbReference type="PANTHER" id="PTHR44051">
    <property type="entry name" value="GLUTATHIONE S-TRANSFERASE-RELATED"/>
    <property type="match status" value="1"/>
</dbReference>
<proteinExistence type="predicted"/>
<dbReference type="RefSeq" id="WP_057796827.1">
    <property type="nucleotide sequence ID" value="NZ_LAXJ01000034.1"/>
</dbReference>
<dbReference type="CDD" id="cd03046">
    <property type="entry name" value="GST_N_GTT1_like"/>
    <property type="match status" value="1"/>
</dbReference>
<dbReference type="InterPro" id="IPR040079">
    <property type="entry name" value="Glutathione_S-Trfase"/>
</dbReference>
<dbReference type="AlphaFoldDB" id="A0A0T5NP00"/>
<name>A0A0T5NP00_9RHOB</name>
<comment type="caution">
    <text evidence="3">The sequence shown here is derived from an EMBL/GenBank/DDBJ whole genome shotgun (WGS) entry which is preliminary data.</text>
</comment>
<feature type="domain" description="GST C-terminal" evidence="2">
    <location>
        <begin position="79"/>
        <end position="195"/>
    </location>
</feature>
<dbReference type="InterPro" id="IPR004045">
    <property type="entry name" value="Glutathione_S-Trfase_N"/>
</dbReference>
<dbReference type="SUPFAM" id="SSF52833">
    <property type="entry name" value="Thioredoxin-like"/>
    <property type="match status" value="1"/>
</dbReference>
<evidence type="ECO:0000313" key="4">
    <source>
        <dbReference type="Proteomes" id="UP000051295"/>
    </source>
</evidence>
<dbReference type="SUPFAM" id="SSF47616">
    <property type="entry name" value="GST C-terminal domain-like"/>
    <property type="match status" value="1"/>
</dbReference>
<organism evidence="3 4">
    <name type="scientific">Roseovarius atlanticus</name>
    <dbReference type="NCBI Taxonomy" id="1641875"/>
    <lineage>
        <taxon>Bacteria</taxon>
        <taxon>Pseudomonadati</taxon>
        <taxon>Pseudomonadota</taxon>
        <taxon>Alphaproteobacteria</taxon>
        <taxon>Rhodobacterales</taxon>
        <taxon>Roseobacteraceae</taxon>
        <taxon>Roseovarius</taxon>
    </lineage>
</organism>
<keyword evidence="4" id="KW-1185">Reference proteome</keyword>
<dbReference type="Proteomes" id="UP000051295">
    <property type="component" value="Unassembled WGS sequence"/>
</dbReference>
<dbReference type="Gene3D" id="3.40.30.10">
    <property type="entry name" value="Glutaredoxin"/>
    <property type="match status" value="1"/>
</dbReference>
<protein>
    <submittedName>
        <fullName evidence="3">Glutathione S-transferase</fullName>
    </submittedName>
</protein>
<dbReference type="SFLD" id="SFLDS00019">
    <property type="entry name" value="Glutathione_Transferase_(cytos"/>
    <property type="match status" value="1"/>
</dbReference>
<dbReference type="OrthoDB" id="9810080at2"/>
<dbReference type="SFLD" id="SFLDG00358">
    <property type="entry name" value="Main_(cytGST)"/>
    <property type="match status" value="1"/>
</dbReference>
<dbReference type="Gene3D" id="1.20.1050.10">
    <property type="match status" value="1"/>
</dbReference>